<sequence length="270" mass="30456">MAFKREYQRLTQRTSQMLASTETDNVDFKRDVSGVKSSDIVALANAPHGGTLLIGVDEYTTADGLQRGKVVGCEVDDNARLMIINKATDCYPNVAVQIYIENLKAKPIMRIEVPSGHLKPYCSPRGEYSIRAEGRNRALYPEELLLIFMDSEGDKFLSRFRTAVSQLESQVGSINHSLSSDMLAVAQHIHDLDSQLQRTLGRLARITDSTKKRSRNLLQTLKDSQDSLEKLERFLIDDASFEQRQVAIQRLEDKVDLLLQHCSVLTLEEN</sequence>
<dbReference type="Proteomes" id="UP000198623">
    <property type="component" value="Unassembled WGS sequence"/>
</dbReference>
<evidence type="ECO:0000313" key="2">
    <source>
        <dbReference type="EMBL" id="SFG94465.1"/>
    </source>
</evidence>
<gene>
    <name evidence="2" type="ORF">SAMN05216175_1216</name>
</gene>
<dbReference type="Pfam" id="PF04326">
    <property type="entry name" value="SLFN_AlbA_2"/>
    <property type="match status" value="1"/>
</dbReference>
<accession>A0A1I2VZ33</accession>
<proteinExistence type="predicted"/>
<dbReference type="AlphaFoldDB" id="A0A1I2VZ33"/>
<dbReference type="PANTHER" id="PTHR30595:SF6">
    <property type="entry name" value="SCHLAFEN ALBA-2 DOMAIN-CONTAINING PROTEIN"/>
    <property type="match status" value="1"/>
</dbReference>
<dbReference type="InterPro" id="IPR038461">
    <property type="entry name" value="Schlafen_AlbA_2_dom_sf"/>
</dbReference>
<dbReference type="EMBL" id="FOOU01000021">
    <property type="protein sequence ID" value="SFG94465.1"/>
    <property type="molecule type" value="Genomic_DNA"/>
</dbReference>
<dbReference type="Gene3D" id="3.30.950.30">
    <property type="entry name" value="Schlafen, AAA domain"/>
    <property type="match status" value="1"/>
</dbReference>
<evidence type="ECO:0000259" key="1">
    <source>
        <dbReference type="Pfam" id="PF04326"/>
    </source>
</evidence>
<protein>
    <submittedName>
        <fullName evidence="2">Putative DNA-binding domain-containing protein</fullName>
    </submittedName>
</protein>
<dbReference type="RefSeq" id="WP_232348833.1">
    <property type="nucleotide sequence ID" value="NZ_FOOU01000021.1"/>
</dbReference>
<reference evidence="3" key="1">
    <citation type="submission" date="2016-10" db="EMBL/GenBank/DDBJ databases">
        <authorList>
            <person name="Varghese N."/>
            <person name="Submissions S."/>
        </authorList>
    </citation>
    <scope>NUCLEOTIDE SEQUENCE [LARGE SCALE GENOMIC DNA]</scope>
    <source>
        <strain evidence="3">CGMCC 1.10971</strain>
    </source>
</reference>
<dbReference type="InterPro" id="IPR007421">
    <property type="entry name" value="Schlafen_AlbA_2_dom"/>
</dbReference>
<organism evidence="2 3">
    <name type="scientific">Neptunomonas qingdaonensis</name>
    <dbReference type="NCBI Taxonomy" id="1045558"/>
    <lineage>
        <taxon>Bacteria</taxon>
        <taxon>Pseudomonadati</taxon>
        <taxon>Pseudomonadota</taxon>
        <taxon>Gammaproteobacteria</taxon>
        <taxon>Oceanospirillales</taxon>
        <taxon>Oceanospirillaceae</taxon>
        <taxon>Neptunomonas</taxon>
    </lineage>
</organism>
<keyword evidence="2" id="KW-0238">DNA-binding</keyword>
<feature type="domain" description="Schlafen AlbA-2" evidence="1">
    <location>
        <begin position="22"/>
        <end position="138"/>
    </location>
</feature>
<dbReference type="STRING" id="1045558.SAMN05216175_1216"/>
<name>A0A1I2VZ33_9GAMM</name>
<keyword evidence="3" id="KW-1185">Reference proteome</keyword>
<dbReference type="PANTHER" id="PTHR30595">
    <property type="entry name" value="GLPR-RELATED TRANSCRIPTIONAL REPRESSOR"/>
    <property type="match status" value="1"/>
</dbReference>
<evidence type="ECO:0000313" key="3">
    <source>
        <dbReference type="Proteomes" id="UP000198623"/>
    </source>
</evidence>
<dbReference type="GO" id="GO:0003677">
    <property type="term" value="F:DNA binding"/>
    <property type="evidence" value="ECO:0007669"/>
    <property type="project" value="UniProtKB-KW"/>
</dbReference>